<evidence type="ECO:0000313" key="24">
    <source>
        <dbReference type="EMBL" id="ANI92163.1"/>
    </source>
</evidence>
<evidence type="ECO:0000256" key="18">
    <source>
        <dbReference type="ARBA" id="ARBA00041418"/>
    </source>
</evidence>
<dbReference type="PANTHER" id="PTHR30474">
    <property type="entry name" value="CELL CYCLE PROTEIN"/>
    <property type="match status" value="1"/>
</dbReference>
<evidence type="ECO:0000256" key="23">
    <source>
        <dbReference type="SAM" id="Phobius"/>
    </source>
</evidence>
<keyword evidence="5" id="KW-0328">Glycosyltransferase</keyword>
<reference evidence="24 25" key="1">
    <citation type="submission" date="2016-06" db="EMBL/GenBank/DDBJ databases">
        <title>Complete genome sequence of a saline-alkali tolerant type strain Dietzia timorensis ID05-A0528T.</title>
        <authorList>
            <person name="Wu X."/>
        </authorList>
    </citation>
    <scope>NUCLEOTIDE SEQUENCE [LARGE SCALE GENOMIC DNA]</scope>
    <source>
        <strain evidence="24 25">ID05-A0528</strain>
    </source>
</reference>
<evidence type="ECO:0000256" key="17">
    <source>
        <dbReference type="ARBA" id="ARBA00041185"/>
    </source>
</evidence>
<dbReference type="GO" id="GO:0032153">
    <property type="term" value="C:cell division site"/>
    <property type="evidence" value="ECO:0007669"/>
    <property type="project" value="TreeGrafter"/>
</dbReference>
<dbReference type="GO" id="GO:0009252">
    <property type="term" value="P:peptidoglycan biosynthetic process"/>
    <property type="evidence" value="ECO:0007669"/>
    <property type="project" value="UniProtKB-UniPathway"/>
</dbReference>
<dbReference type="EC" id="2.4.99.28" evidence="19"/>
<evidence type="ECO:0000256" key="11">
    <source>
        <dbReference type="ARBA" id="ARBA00023136"/>
    </source>
</evidence>
<keyword evidence="6" id="KW-0808">Transferase</keyword>
<evidence type="ECO:0000256" key="14">
    <source>
        <dbReference type="ARBA" id="ARBA00032370"/>
    </source>
</evidence>
<keyword evidence="9" id="KW-0573">Peptidoglycan synthesis</keyword>
<evidence type="ECO:0000256" key="7">
    <source>
        <dbReference type="ARBA" id="ARBA00022692"/>
    </source>
</evidence>
<dbReference type="AlphaFoldDB" id="A0A173LJU2"/>
<feature type="transmembrane region" description="Helical" evidence="23">
    <location>
        <begin position="73"/>
        <end position="92"/>
    </location>
</feature>
<evidence type="ECO:0000256" key="4">
    <source>
        <dbReference type="ARBA" id="ARBA00022618"/>
    </source>
</evidence>
<comment type="subcellular location">
    <subcellularLocation>
        <location evidence="1">Cell membrane</location>
        <topology evidence="1">Multi-pass membrane protein</topology>
    </subcellularLocation>
</comment>
<comment type="catalytic activity">
    <reaction evidence="20">
        <text>[GlcNAc-(1-&gt;4)-Mur2Ac(oyl-L-Ala-gamma-D-Glu-L-Lys-D-Ala-D-Ala)](n)-di-trans,octa-cis-undecaprenyl diphosphate + beta-D-GlcNAc-(1-&gt;4)-Mur2Ac(oyl-L-Ala-gamma-D-Glu-L-Lys-D-Ala-D-Ala)-di-trans,octa-cis-undecaprenyl diphosphate = [GlcNAc-(1-&gt;4)-Mur2Ac(oyl-L-Ala-gamma-D-Glu-L-Lys-D-Ala-D-Ala)](n+1)-di-trans,octa-cis-undecaprenyl diphosphate + di-trans,octa-cis-undecaprenyl diphosphate + H(+)</text>
        <dbReference type="Rhea" id="RHEA:23708"/>
        <dbReference type="Rhea" id="RHEA-COMP:9602"/>
        <dbReference type="Rhea" id="RHEA-COMP:9603"/>
        <dbReference type="ChEBI" id="CHEBI:15378"/>
        <dbReference type="ChEBI" id="CHEBI:58405"/>
        <dbReference type="ChEBI" id="CHEBI:60033"/>
        <dbReference type="ChEBI" id="CHEBI:78435"/>
        <dbReference type="EC" id="2.4.99.28"/>
    </reaction>
</comment>
<feature type="transmembrane region" description="Helical" evidence="23">
    <location>
        <begin position="104"/>
        <end position="125"/>
    </location>
</feature>
<keyword evidence="7 23" id="KW-0812">Transmembrane</keyword>
<dbReference type="InterPro" id="IPR013437">
    <property type="entry name" value="FtsW"/>
</dbReference>
<dbReference type="UniPathway" id="UPA00219"/>
<dbReference type="GO" id="GO:0005886">
    <property type="term" value="C:plasma membrane"/>
    <property type="evidence" value="ECO:0007669"/>
    <property type="project" value="UniProtKB-SubCell"/>
</dbReference>
<feature type="transmembrane region" description="Helical" evidence="23">
    <location>
        <begin position="217"/>
        <end position="237"/>
    </location>
</feature>
<feature type="region of interest" description="Disordered" evidence="22">
    <location>
        <begin position="422"/>
        <end position="552"/>
    </location>
</feature>
<feature type="transmembrane region" description="Helical" evidence="23">
    <location>
        <begin position="306"/>
        <end position="326"/>
    </location>
</feature>
<dbReference type="KEGG" id="dtm:BJL86_1381"/>
<keyword evidence="4" id="KW-0132">Cell division</keyword>
<organism evidence="24 25">
    <name type="scientific">Dietzia timorensis</name>
    <dbReference type="NCBI Taxonomy" id="499555"/>
    <lineage>
        <taxon>Bacteria</taxon>
        <taxon>Bacillati</taxon>
        <taxon>Actinomycetota</taxon>
        <taxon>Actinomycetes</taxon>
        <taxon>Mycobacteriales</taxon>
        <taxon>Dietziaceae</taxon>
        <taxon>Dietzia</taxon>
    </lineage>
</organism>
<keyword evidence="12" id="KW-0131">Cell cycle</keyword>
<feature type="transmembrane region" description="Helical" evidence="23">
    <location>
        <begin position="137"/>
        <end position="160"/>
    </location>
</feature>
<evidence type="ECO:0000256" key="8">
    <source>
        <dbReference type="ARBA" id="ARBA00022960"/>
    </source>
</evidence>
<keyword evidence="3" id="KW-1003">Cell membrane</keyword>
<evidence type="ECO:0000256" key="13">
    <source>
        <dbReference type="ARBA" id="ARBA00023316"/>
    </source>
</evidence>
<dbReference type="Proteomes" id="UP000186104">
    <property type="component" value="Chromosome"/>
</dbReference>
<dbReference type="PROSITE" id="PS00428">
    <property type="entry name" value="FTSW_RODA_SPOVE"/>
    <property type="match status" value="1"/>
</dbReference>
<feature type="transmembrane region" description="Helical" evidence="23">
    <location>
        <begin position="41"/>
        <end position="61"/>
    </location>
</feature>
<dbReference type="GO" id="GO:0051301">
    <property type="term" value="P:cell division"/>
    <property type="evidence" value="ECO:0007669"/>
    <property type="project" value="UniProtKB-KW"/>
</dbReference>
<keyword evidence="10 23" id="KW-1133">Transmembrane helix</keyword>
<feature type="compositionally biased region" description="Low complexity" evidence="22">
    <location>
        <begin position="531"/>
        <end position="541"/>
    </location>
</feature>
<proteinExistence type="inferred from homology"/>
<comment type="similarity">
    <text evidence="16">Belongs to the SEDS family. FtsW subfamily.</text>
</comment>
<dbReference type="PANTHER" id="PTHR30474:SF2">
    <property type="entry name" value="PEPTIDOGLYCAN GLYCOSYLTRANSFERASE FTSW-RELATED"/>
    <property type="match status" value="1"/>
</dbReference>
<evidence type="ECO:0000256" key="3">
    <source>
        <dbReference type="ARBA" id="ARBA00022475"/>
    </source>
</evidence>
<feature type="transmembrane region" description="Helical" evidence="23">
    <location>
        <begin position="172"/>
        <end position="189"/>
    </location>
</feature>
<evidence type="ECO:0000313" key="25">
    <source>
        <dbReference type="Proteomes" id="UP000186104"/>
    </source>
</evidence>
<comment type="pathway">
    <text evidence="2">Cell wall biogenesis; peptidoglycan biosynthesis.</text>
</comment>
<protein>
    <recommendedName>
        <fullName evidence="17">Probable peptidoglycan glycosyltransferase FtsW</fullName>
        <ecNumber evidence="19">2.4.99.28</ecNumber>
    </recommendedName>
    <alternativeName>
        <fullName evidence="18">Cell division protein FtsW</fullName>
    </alternativeName>
    <alternativeName>
        <fullName evidence="15">Cell wall polymerase</fullName>
    </alternativeName>
    <alternativeName>
        <fullName evidence="14">Peptidoglycan polymerase</fullName>
    </alternativeName>
</protein>
<dbReference type="OrthoDB" id="9768187at2"/>
<evidence type="ECO:0000256" key="10">
    <source>
        <dbReference type="ARBA" id="ARBA00022989"/>
    </source>
</evidence>
<feature type="compositionally biased region" description="Basic and acidic residues" evidence="22">
    <location>
        <begin position="478"/>
        <end position="498"/>
    </location>
</feature>
<evidence type="ECO:0000256" key="6">
    <source>
        <dbReference type="ARBA" id="ARBA00022679"/>
    </source>
</evidence>
<dbReference type="Pfam" id="PF01098">
    <property type="entry name" value="FTSW_RODA_SPOVE"/>
    <property type="match status" value="1"/>
</dbReference>
<gene>
    <name evidence="24" type="ORF">BJL86_1381</name>
</gene>
<evidence type="ECO:0000256" key="19">
    <source>
        <dbReference type="ARBA" id="ARBA00044770"/>
    </source>
</evidence>
<feature type="transmembrane region" description="Helical" evidence="23">
    <location>
        <begin position="195"/>
        <end position="212"/>
    </location>
</feature>
<evidence type="ECO:0000256" key="16">
    <source>
        <dbReference type="ARBA" id="ARBA00038053"/>
    </source>
</evidence>
<dbReference type="InterPro" id="IPR018365">
    <property type="entry name" value="Cell_cycle_FtsW-rel_CS"/>
</dbReference>
<dbReference type="RefSeq" id="WP_067473150.1">
    <property type="nucleotide sequence ID" value="NZ_CP015961.1"/>
</dbReference>
<evidence type="ECO:0000256" key="22">
    <source>
        <dbReference type="SAM" id="MobiDB-lite"/>
    </source>
</evidence>
<evidence type="ECO:0000256" key="15">
    <source>
        <dbReference type="ARBA" id="ARBA00033270"/>
    </source>
</evidence>
<keyword evidence="13" id="KW-0961">Cell wall biogenesis/degradation</keyword>
<evidence type="ECO:0000256" key="1">
    <source>
        <dbReference type="ARBA" id="ARBA00004651"/>
    </source>
</evidence>
<evidence type="ECO:0000256" key="9">
    <source>
        <dbReference type="ARBA" id="ARBA00022984"/>
    </source>
</evidence>
<feature type="transmembrane region" description="Helical" evidence="23">
    <location>
        <begin position="372"/>
        <end position="391"/>
    </location>
</feature>
<keyword evidence="11 23" id="KW-0472">Membrane</keyword>
<dbReference type="GO" id="GO:0015648">
    <property type="term" value="F:lipid-linked peptidoglycan transporter activity"/>
    <property type="evidence" value="ECO:0007669"/>
    <property type="project" value="TreeGrafter"/>
</dbReference>
<evidence type="ECO:0000256" key="2">
    <source>
        <dbReference type="ARBA" id="ARBA00004752"/>
    </source>
</evidence>
<evidence type="ECO:0000256" key="5">
    <source>
        <dbReference type="ARBA" id="ARBA00022676"/>
    </source>
</evidence>
<dbReference type="NCBIfam" id="TIGR02614">
    <property type="entry name" value="ftsW"/>
    <property type="match status" value="1"/>
</dbReference>
<dbReference type="GO" id="GO:0008955">
    <property type="term" value="F:peptidoglycan glycosyltransferase activity"/>
    <property type="evidence" value="ECO:0007669"/>
    <property type="project" value="UniProtKB-EC"/>
</dbReference>
<evidence type="ECO:0000256" key="12">
    <source>
        <dbReference type="ARBA" id="ARBA00023306"/>
    </source>
</evidence>
<dbReference type="InterPro" id="IPR001182">
    <property type="entry name" value="FtsW/RodA"/>
</dbReference>
<evidence type="ECO:0000256" key="20">
    <source>
        <dbReference type="ARBA" id="ARBA00049902"/>
    </source>
</evidence>
<dbReference type="GO" id="GO:0071555">
    <property type="term" value="P:cell wall organization"/>
    <property type="evidence" value="ECO:0007669"/>
    <property type="project" value="UniProtKB-KW"/>
</dbReference>
<name>A0A173LJU2_9ACTN</name>
<keyword evidence="8" id="KW-0133">Cell shape</keyword>
<dbReference type="STRING" id="499555.BJL86_1381"/>
<dbReference type="GO" id="GO:0008360">
    <property type="term" value="P:regulation of cell shape"/>
    <property type="evidence" value="ECO:0007669"/>
    <property type="project" value="UniProtKB-KW"/>
</dbReference>
<sequence>MTKSAVEPTRGGDGTGAESGLQAAWRALVNRFSGPTASFHLVLGITMLLVAIGLVMVQSSSSVRAFAETSSPYYYLIRQGILVAVGLVAFYCALRIRFSTLKKLVTPFLIVALVLLAAVLIPGIGSEVNGSRGWIQLGGFAIQPAEIGRLAVILWVASVLAPRIRTASLRDYFWPAAIAPILVGGLVLVAPDMGMATAIVIAYVVLIFLAGFPWKPLLAFLSLLAIAFVVFASMFAYRMSRVQVYFDTLKGNLEETGAAGYQTYQGMMSLAEGGIFGQGLGQSSAKWYYLPEASNDFIFAIIGEELGWIGATFVVALYVGLAMVGVRIATRSVDPFRRLVAGAVATTISLQAFINIGYVVGLLPVTGIQLPLISYGGSSAVVTLASLGLLANCARHEPEAISDYQSRVGGKRHWWSLPAPQPYTPEPLVKPAGQPGRSSTSGRRYGEPVQSPRARYESVPVVREGQMNRAMTGRTSRPAREHERRQETMRGAPQRREQPQQAPRAGERRGQLRSVPRNGGAPSTAPRQAQPKRQGNQPPRGGQRGYRARGNG</sequence>
<accession>A0A173LJU2</accession>
<feature type="transmembrane region" description="Helical" evidence="23">
    <location>
        <begin position="338"/>
        <end position="360"/>
    </location>
</feature>
<dbReference type="EMBL" id="CP015961">
    <property type="protein sequence ID" value="ANI92163.1"/>
    <property type="molecule type" value="Genomic_DNA"/>
</dbReference>
<evidence type="ECO:0000256" key="21">
    <source>
        <dbReference type="ARBA" id="ARBA00049966"/>
    </source>
</evidence>
<comment type="function">
    <text evidence="21">Peptidoglycan polymerase that is essential for cell division.</text>
</comment>
<keyword evidence="25" id="KW-1185">Reference proteome</keyword>